<accession>A0A1F7S0Z7</accession>
<evidence type="ECO:0000256" key="2">
    <source>
        <dbReference type="SAM" id="Coils"/>
    </source>
</evidence>
<keyword evidence="3" id="KW-1133">Transmembrane helix</keyword>
<feature type="transmembrane region" description="Helical" evidence="3">
    <location>
        <begin position="16"/>
        <end position="36"/>
    </location>
</feature>
<comment type="subcellular location">
    <subcellularLocation>
        <location evidence="1">Cell envelope</location>
    </subcellularLocation>
</comment>
<dbReference type="AlphaFoldDB" id="A0A1F7S0Z7"/>
<comment type="caution">
    <text evidence="6">The sequence shown here is derived from an EMBL/GenBank/DDBJ whole genome shotgun (WGS) entry which is preliminary data.</text>
</comment>
<keyword evidence="2" id="KW-0175">Coiled coil</keyword>
<dbReference type="InterPro" id="IPR050739">
    <property type="entry name" value="MFP"/>
</dbReference>
<evidence type="ECO:0000256" key="1">
    <source>
        <dbReference type="ARBA" id="ARBA00004196"/>
    </source>
</evidence>
<dbReference type="Gene3D" id="2.40.30.170">
    <property type="match status" value="1"/>
</dbReference>
<evidence type="ECO:0000259" key="4">
    <source>
        <dbReference type="Pfam" id="PF25917"/>
    </source>
</evidence>
<dbReference type="PANTHER" id="PTHR30386">
    <property type="entry name" value="MEMBRANE FUSION SUBUNIT OF EMRAB-TOLC MULTIDRUG EFFLUX PUMP"/>
    <property type="match status" value="1"/>
</dbReference>
<evidence type="ECO:0000259" key="5">
    <source>
        <dbReference type="Pfam" id="PF25963"/>
    </source>
</evidence>
<reference evidence="6 7" key="1">
    <citation type="journal article" date="2016" name="Nat. Commun.">
        <title>Thousands of microbial genomes shed light on interconnected biogeochemical processes in an aquifer system.</title>
        <authorList>
            <person name="Anantharaman K."/>
            <person name="Brown C.T."/>
            <person name="Hug L.A."/>
            <person name="Sharon I."/>
            <person name="Castelle C.J."/>
            <person name="Probst A.J."/>
            <person name="Thomas B.C."/>
            <person name="Singh A."/>
            <person name="Wilkins M.J."/>
            <person name="Karaoz U."/>
            <person name="Brodie E.L."/>
            <person name="Williams K.H."/>
            <person name="Hubbard S.S."/>
            <person name="Banfield J.F."/>
        </authorList>
    </citation>
    <scope>NUCLEOTIDE SEQUENCE [LARGE SCALE GENOMIC DNA]</scope>
</reference>
<evidence type="ECO:0000313" key="6">
    <source>
        <dbReference type="EMBL" id="OGL47493.1"/>
    </source>
</evidence>
<organism evidence="6 7">
    <name type="scientific">Candidatus Schekmanbacteria bacterium RBG_13_48_7</name>
    <dbReference type="NCBI Taxonomy" id="1817878"/>
    <lineage>
        <taxon>Bacteria</taxon>
        <taxon>Candidatus Schekmaniibacteriota</taxon>
    </lineage>
</organism>
<feature type="domain" description="p-hydroxybenzoic acid efflux pump subunit AaeA-like beta-barrel" evidence="5">
    <location>
        <begin position="270"/>
        <end position="355"/>
    </location>
</feature>
<dbReference type="InterPro" id="IPR058634">
    <property type="entry name" value="AaeA-lik-b-barrel"/>
</dbReference>
<protein>
    <recommendedName>
        <fullName evidence="8">RND efflux pump membrane fusion protein barrel-sandwich domain-containing protein</fullName>
    </recommendedName>
</protein>
<feature type="coiled-coil region" evidence="2">
    <location>
        <begin position="129"/>
        <end position="156"/>
    </location>
</feature>
<dbReference type="PANTHER" id="PTHR30386:SF19">
    <property type="entry name" value="MULTIDRUG EXPORT PROTEIN EMRA-RELATED"/>
    <property type="match status" value="1"/>
</dbReference>
<proteinExistence type="predicted"/>
<evidence type="ECO:0008006" key="8">
    <source>
        <dbReference type="Google" id="ProtNLM"/>
    </source>
</evidence>
<dbReference type="PROSITE" id="PS51257">
    <property type="entry name" value="PROKAR_LIPOPROTEIN"/>
    <property type="match status" value="1"/>
</dbReference>
<gene>
    <name evidence="6" type="ORF">A2161_11905</name>
</gene>
<dbReference type="PRINTS" id="PR01490">
    <property type="entry name" value="RTXTOXIND"/>
</dbReference>
<dbReference type="GO" id="GO:0030313">
    <property type="term" value="C:cell envelope"/>
    <property type="evidence" value="ECO:0007669"/>
    <property type="project" value="UniProtKB-SubCell"/>
</dbReference>
<dbReference type="EMBL" id="MGDD01000071">
    <property type="protein sequence ID" value="OGL47493.1"/>
    <property type="molecule type" value="Genomic_DNA"/>
</dbReference>
<dbReference type="SUPFAM" id="SSF111369">
    <property type="entry name" value="HlyD-like secretion proteins"/>
    <property type="match status" value="1"/>
</dbReference>
<sequence length="365" mass="41014">MDTTKENTNNNSKKKVVLGIFFVIACAGILFFMFYLRYKSTHITTDDAYIDGRIHTIASRASGIVKNVYVSTNQFVKNGDILVDIDAADYDVTVREEESRLNAEISRKSEIESKIIVLTNQLAELGYMVETAKANVELQEAKLRQADLDIKRATDLLKKEALSKEKYEKIKTDYDIVFAQAKASREQLKQAKSTVETQKSLIKQTELTLQSQNSLIKQREAELSSAELKKSYTKIYSPSDGYVTKKSVEIGNLIQVGQPLMAVVALDDIWVTANYKETQLTYVKSGQKVKIEVDTFSKKEFDGKVDSIMAGTGSIFSLFPPENATGNFVKVVQRIPVKIVFDKNADTEHLLRLGMSVVPTIYIEK</sequence>
<feature type="domain" description="Multidrug resistance protein MdtA-like barrel-sandwich hybrid" evidence="4">
    <location>
        <begin position="55"/>
        <end position="264"/>
    </location>
</feature>
<keyword evidence="3" id="KW-0472">Membrane</keyword>
<dbReference type="Gene3D" id="2.40.50.100">
    <property type="match status" value="1"/>
</dbReference>
<dbReference type="Pfam" id="PF25963">
    <property type="entry name" value="Beta-barrel_AAEA"/>
    <property type="match status" value="1"/>
</dbReference>
<evidence type="ECO:0000313" key="7">
    <source>
        <dbReference type="Proteomes" id="UP000179266"/>
    </source>
</evidence>
<dbReference type="InterPro" id="IPR058625">
    <property type="entry name" value="MdtA-like_BSH"/>
</dbReference>
<keyword evidence="3" id="KW-0812">Transmembrane</keyword>
<name>A0A1F7S0Z7_9BACT</name>
<dbReference type="GO" id="GO:0055085">
    <property type="term" value="P:transmembrane transport"/>
    <property type="evidence" value="ECO:0007669"/>
    <property type="project" value="InterPro"/>
</dbReference>
<dbReference type="Gene3D" id="1.10.287.470">
    <property type="entry name" value="Helix hairpin bin"/>
    <property type="match status" value="2"/>
</dbReference>
<evidence type="ECO:0000256" key="3">
    <source>
        <dbReference type="SAM" id="Phobius"/>
    </source>
</evidence>
<dbReference type="Proteomes" id="UP000179266">
    <property type="component" value="Unassembled WGS sequence"/>
</dbReference>
<dbReference type="Pfam" id="PF25917">
    <property type="entry name" value="BSH_RND"/>
    <property type="match status" value="1"/>
</dbReference>